<protein>
    <submittedName>
        <fullName evidence="3">Uncharacterized protein</fullName>
    </submittedName>
</protein>
<organism evidence="3 4">
    <name type="scientific">Taxus chinensis</name>
    <name type="common">Chinese yew</name>
    <name type="synonym">Taxus wallichiana var. chinensis</name>
    <dbReference type="NCBI Taxonomy" id="29808"/>
    <lineage>
        <taxon>Eukaryota</taxon>
        <taxon>Viridiplantae</taxon>
        <taxon>Streptophyta</taxon>
        <taxon>Embryophyta</taxon>
        <taxon>Tracheophyta</taxon>
        <taxon>Spermatophyta</taxon>
        <taxon>Pinopsida</taxon>
        <taxon>Pinidae</taxon>
        <taxon>Conifers II</taxon>
        <taxon>Cupressales</taxon>
        <taxon>Taxaceae</taxon>
        <taxon>Taxus</taxon>
    </lineage>
</organism>
<sequence length="112" mass="12830">MASSPNLDEDDDFDGDYVGNILCNKRPRTPDDDEDFKEQAEEEHTPSAATRIVLILRDSLKKSEEYCKLYQEKSKKAEDELEKWRSSFQNESFIPVGTCLEPGLVVMVVQNL</sequence>
<evidence type="ECO:0000313" key="3">
    <source>
        <dbReference type="EMBL" id="KAH9305753.1"/>
    </source>
</evidence>
<proteinExistence type="predicted"/>
<keyword evidence="1" id="KW-0175">Coiled coil</keyword>
<gene>
    <name evidence="3" type="ORF">KI387_010157</name>
</gene>
<dbReference type="Proteomes" id="UP000824469">
    <property type="component" value="Unassembled WGS sequence"/>
</dbReference>
<keyword evidence="4" id="KW-1185">Reference proteome</keyword>
<feature type="coiled-coil region" evidence="1">
    <location>
        <begin position="60"/>
        <end position="87"/>
    </location>
</feature>
<accession>A0AA38FLE3</accession>
<evidence type="ECO:0000256" key="1">
    <source>
        <dbReference type="SAM" id="Coils"/>
    </source>
</evidence>
<dbReference type="AlphaFoldDB" id="A0AA38FLE3"/>
<feature type="non-terminal residue" evidence="3">
    <location>
        <position position="112"/>
    </location>
</feature>
<feature type="region of interest" description="Disordered" evidence="2">
    <location>
        <begin position="1"/>
        <end position="46"/>
    </location>
</feature>
<name>A0AA38FLE3_TAXCH</name>
<evidence type="ECO:0000256" key="2">
    <source>
        <dbReference type="SAM" id="MobiDB-lite"/>
    </source>
</evidence>
<dbReference type="EMBL" id="JAHRHJ020000008">
    <property type="protein sequence ID" value="KAH9305753.1"/>
    <property type="molecule type" value="Genomic_DNA"/>
</dbReference>
<evidence type="ECO:0000313" key="4">
    <source>
        <dbReference type="Proteomes" id="UP000824469"/>
    </source>
</evidence>
<comment type="caution">
    <text evidence="3">The sequence shown here is derived from an EMBL/GenBank/DDBJ whole genome shotgun (WGS) entry which is preliminary data.</text>
</comment>
<reference evidence="3 4" key="1">
    <citation type="journal article" date="2021" name="Nat. Plants">
        <title>The Taxus genome provides insights into paclitaxel biosynthesis.</title>
        <authorList>
            <person name="Xiong X."/>
            <person name="Gou J."/>
            <person name="Liao Q."/>
            <person name="Li Y."/>
            <person name="Zhou Q."/>
            <person name="Bi G."/>
            <person name="Li C."/>
            <person name="Du R."/>
            <person name="Wang X."/>
            <person name="Sun T."/>
            <person name="Guo L."/>
            <person name="Liang H."/>
            <person name="Lu P."/>
            <person name="Wu Y."/>
            <person name="Zhang Z."/>
            <person name="Ro D.K."/>
            <person name="Shang Y."/>
            <person name="Huang S."/>
            <person name="Yan J."/>
        </authorList>
    </citation>
    <scope>NUCLEOTIDE SEQUENCE [LARGE SCALE GENOMIC DNA]</scope>
    <source>
        <strain evidence="3">Ta-2019</strain>
    </source>
</reference>